<accession>A0A855XAZ1</accession>
<dbReference type="EMBL" id="PQAP01000007">
    <property type="protein sequence ID" value="PWB75876.1"/>
    <property type="molecule type" value="Genomic_DNA"/>
</dbReference>
<dbReference type="Gene3D" id="3.40.50.2000">
    <property type="entry name" value="Glycogen Phosphorylase B"/>
    <property type="match status" value="2"/>
</dbReference>
<dbReference type="GO" id="GO:0016757">
    <property type="term" value="F:glycosyltransferase activity"/>
    <property type="evidence" value="ECO:0007669"/>
    <property type="project" value="TreeGrafter"/>
</dbReference>
<dbReference type="InterPro" id="IPR028098">
    <property type="entry name" value="Glyco_trans_4-like_N"/>
</dbReference>
<feature type="domain" description="Glycosyltransferase subfamily 4-like N-terminal" evidence="2">
    <location>
        <begin position="14"/>
        <end position="166"/>
    </location>
</feature>
<evidence type="ECO:0000313" key="3">
    <source>
        <dbReference type="EMBL" id="PWB75876.1"/>
    </source>
</evidence>
<comment type="caution">
    <text evidence="3">The sequence shown here is derived from an EMBL/GenBank/DDBJ whole genome shotgun (WGS) entry which is preliminary data.</text>
</comment>
<dbReference type="InterPro" id="IPR001296">
    <property type="entry name" value="Glyco_trans_1"/>
</dbReference>
<dbReference type="Pfam" id="PF00534">
    <property type="entry name" value="Glycos_transf_1"/>
    <property type="match status" value="1"/>
</dbReference>
<evidence type="ECO:0000313" key="4">
    <source>
        <dbReference type="Proteomes" id="UP000250918"/>
    </source>
</evidence>
<reference evidence="3 4" key="1">
    <citation type="journal article" date="2018" name="ISME J.">
        <title>A methanotrophic archaeon couples anaerobic oxidation of methane to Fe(III) reduction.</title>
        <authorList>
            <person name="Cai C."/>
            <person name="Leu A.O."/>
            <person name="Xie G.J."/>
            <person name="Guo J."/>
            <person name="Feng Y."/>
            <person name="Zhao J.X."/>
            <person name="Tyson G.W."/>
            <person name="Yuan Z."/>
            <person name="Hu S."/>
        </authorList>
    </citation>
    <scope>NUCLEOTIDE SEQUENCE [LARGE SCALE GENOMIC DNA]</scope>
    <source>
        <strain evidence="3">FeB_12</strain>
    </source>
</reference>
<evidence type="ECO:0008006" key="5">
    <source>
        <dbReference type="Google" id="ProtNLM"/>
    </source>
</evidence>
<organism evidence="3 4">
    <name type="scientific">candidate division GN15 bacterium</name>
    <dbReference type="NCBI Taxonomy" id="2072418"/>
    <lineage>
        <taxon>Bacteria</taxon>
        <taxon>candidate division GN15</taxon>
    </lineage>
</organism>
<proteinExistence type="predicted"/>
<gene>
    <name evidence="3" type="ORF">C3F09_01830</name>
</gene>
<evidence type="ECO:0000259" key="2">
    <source>
        <dbReference type="Pfam" id="PF13439"/>
    </source>
</evidence>
<dbReference type="PANTHER" id="PTHR12526:SF636">
    <property type="entry name" value="BLL3647 PROTEIN"/>
    <property type="match status" value="1"/>
</dbReference>
<name>A0A855XAZ1_9BACT</name>
<dbReference type="Proteomes" id="UP000250918">
    <property type="component" value="Unassembled WGS sequence"/>
</dbReference>
<sequence>MKLLFLNSIDRATYGGMEEWIRLVASGLRKRGHGITVAGRQDSAFLRRLGASDSQLELLPLKISGDFNPATISAIHSAIEQRRIDAVLVNFNKDLRLGGLAARWSGDARIIWSIGLDITRDSIVHRWLTPKLADAIIVPSESLKRQITRHGYLETDVIEVIPIGIPDTSALSGNAEVRARIRSAVGLPEDAIIAVTSGRFVEQKGHRFLLEAISALAERISSLYFLWLGSGPLENELRIRVDELGLTSRVIFAGMLDSVDEHLAASDLMIHPSIEEPFGIAILEGMRAGLPVVASDVGGIPEVVDNRCAQLVPPRDSTALVEAVAGLASNAQSRLRMGMHARERFLSEFSVETMFDRIERCVSGVVHGERRAG</sequence>
<dbReference type="SUPFAM" id="SSF53756">
    <property type="entry name" value="UDP-Glycosyltransferase/glycogen phosphorylase"/>
    <property type="match status" value="1"/>
</dbReference>
<dbReference type="Pfam" id="PF13439">
    <property type="entry name" value="Glyco_transf_4"/>
    <property type="match status" value="1"/>
</dbReference>
<evidence type="ECO:0000259" key="1">
    <source>
        <dbReference type="Pfam" id="PF00534"/>
    </source>
</evidence>
<dbReference type="AlphaFoldDB" id="A0A855XAZ1"/>
<dbReference type="PANTHER" id="PTHR12526">
    <property type="entry name" value="GLYCOSYLTRANSFERASE"/>
    <property type="match status" value="1"/>
</dbReference>
<protein>
    <recommendedName>
        <fullName evidence="5">Glycosyltransferase family 1 protein</fullName>
    </recommendedName>
</protein>
<feature type="domain" description="Glycosyl transferase family 1" evidence="1">
    <location>
        <begin position="178"/>
        <end position="344"/>
    </location>
</feature>
<dbReference type="CDD" id="cd03801">
    <property type="entry name" value="GT4_PimA-like"/>
    <property type="match status" value="1"/>
</dbReference>